<dbReference type="EMBL" id="CAJOBA010037784">
    <property type="protein sequence ID" value="CAF4048731.1"/>
    <property type="molecule type" value="Genomic_DNA"/>
</dbReference>
<dbReference type="AlphaFoldDB" id="A0A8S2EJF7"/>
<dbReference type="GO" id="GO:0003729">
    <property type="term" value="F:mRNA binding"/>
    <property type="evidence" value="ECO:0007669"/>
    <property type="project" value="TreeGrafter"/>
</dbReference>
<organism evidence="6 8">
    <name type="scientific">Didymodactylos carnosus</name>
    <dbReference type="NCBI Taxonomy" id="1234261"/>
    <lineage>
        <taxon>Eukaryota</taxon>
        <taxon>Metazoa</taxon>
        <taxon>Spiralia</taxon>
        <taxon>Gnathifera</taxon>
        <taxon>Rotifera</taxon>
        <taxon>Eurotatoria</taxon>
        <taxon>Bdelloidea</taxon>
        <taxon>Philodinida</taxon>
        <taxon>Philodinidae</taxon>
        <taxon>Didymodactylos</taxon>
    </lineage>
</organism>
<feature type="compositionally biased region" description="Low complexity" evidence="4">
    <location>
        <begin position="298"/>
        <end position="331"/>
    </location>
</feature>
<dbReference type="GO" id="GO:0061157">
    <property type="term" value="P:mRNA destabilization"/>
    <property type="evidence" value="ECO:0007669"/>
    <property type="project" value="TreeGrafter"/>
</dbReference>
<gene>
    <name evidence="6" type="ORF">OVA965_LOCUS25835</name>
    <name evidence="7" type="ORF">TMI583_LOCUS26564</name>
</gene>
<protein>
    <recommendedName>
        <fullName evidence="5">YTH domain-containing protein</fullName>
    </recommendedName>
</protein>
<feature type="region of interest" description="Disordered" evidence="4">
    <location>
        <begin position="688"/>
        <end position="790"/>
    </location>
</feature>
<dbReference type="EMBL" id="CAJNOK010016238">
    <property type="protein sequence ID" value="CAF1241233.1"/>
    <property type="molecule type" value="Genomic_DNA"/>
</dbReference>
<feature type="compositionally biased region" description="Low complexity" evidence="4">
    <location>
        <begin position="209"/>
        <end position="219"/>
    </location>
</feature>
<keyword evidence="2" id="KW-0963">Cytoplasm</keyword>
<dbReference type="CDD" id="cd21134">
    <property type="entry name" value="YTH"/>
    <property type="match status" value="1"/>
</dbReference>
<feature type="compositionally biased region" description="Low complexity" evidence="4">
    <location>
        <begin position="409"/>
        <end position="444"/>
    </location>
</feature>
<feature type="compositionally biased region" description="Low complexity" evidence="4">
    <location>
        <begin position="465"/>
        <end position="479"/>
    </location>
</feature>
<feature type="compositionally biased region" description="Low complexity" evidence="4">
    <location>
        <begin position="230"/>
        <end position="241"/>
    </location>
</feature>
<dbReference type="PROSITE" id="PS50882">
    <property type="entry name" value="YTH"/>
    <property type="match status" value="1"/>
</dbReference>
<feature type="compositionally biased region" description="Polar residues" evidence="4">
    <location>
        <begin position="390"/>
        <end position="408"/>
    </location>
</feature>
<feature type="compositionally biased region" description="Low complexity" evidence="4">
    <location>
        <begin position="261"/>
        <end position="278"/>
    </location>
</feature>
<name>A0A8S2EJF7_9BILA</name>
<dbReference type="GO" id="GO:0005737">
    <property type="term" value="C:cytoplasm"/>
    <property type="evidence" value="ECO:0007669"/>
    <property type="project" value="UniProtKB-SubCell"/>
</dbReference>
<evidence type="ECO:0000313" key="8">
    <source>
        <dbReference type="Proteomes" id="UP000677228"/>
    </source>
</evidence>
<accession>A0A8S2EJF7</accession>
<reference evidence="6" key="1">
    <citation type="submission" date="2021-02" db="EMBL/GenBank/DDBJ databases">
        <authorList>
            <person name="Nowell W R."/>
        </authorList>
    </citation>
    <scope>NUCLEOTIDE SEQUENCE</scope>
</reference>
<evidence type="ECO:0000259" key="5">
    <source>
        <dbReference type="PROSITE" id="PS50882"/>
    </source>
</evidence>
<feature type="compositionally biased region" description="Low complexity" evidence="4">
    <location>
        <begin position="486"/>
        <end position="497"/>
    </location>
</feature>
<feature type="compositionally biased region" description="Polar residues" evidence="4">
    <location>
        <begin position="220"/>
        <end position="229"/>
    </location>
</feature>
<dbReference type="PANTHER" id="PTHR12357">
    <property type="entry name" value="YTH YT521-B HOMOLOGY DOMAIN-CONTAINING"/>
    <property type="match status" value="1"/>
</dbReference>
<evidence type="ECO:0000256" key="1">
    <source>
        <dbReference type="ARBA" id="ARBA00004496"/>
    </source>
</evidence>
<feature type="non-terminal residue" evidence="6">
    <location>
        <position position="1"/>
    </location>
</feature>
<evidence type="ECO:0000256" key="2">
    <source>
        <dbReference type="ARBA" id="ARBA00022490"/>
    </source>
</evidence>
<sequence length="790" mass="87452">HDKMMPERSQQQTSTGAGMQFGYGHFDVMSLPMQNLNEPYGYYQQPGLYQPFGPFEDQSQWQTNDTQQQMPYHHPVYNTSINEIPRSPFDYAPHYLTGHPPQYGHPGFPSTFPQTSFDMSWTTQVPAFAQQQNQQLQQSLGTQQQTQMNALQGGASGNIGKKPSVYDEYLPESLGSLRANTSGVGQNVDMLTQQMSSVDISEHHHHPHSLQQQHSKQLQDSFTLNDNEPNSTSTNHTNSNTGAIPVLKEHQHLNIGSNRNSAASASQQQQQQQQQQSSGGPKSYASVVSSDTNKILPTNSSNTARQQQQQTSSSTAAIPNNQQQQSSSVNQTNIHDRNNLTSNNTFGNESIRNSGAGGGRNNYSSAVMSGGTGNNYGQQQRGSGTTSGGYNSRNNQQSGGTNTLSWAHNSTSNSNNTTRGGSGNGQSSNYHGNSNYYERSSNNNTGGGNNANNQYSKRAYSTALGSSSSNNYQQQYGQYSTGGGNRSSNISNGSSSSATQPITAANQEILDNLKRNHQYNPKDFNLSPKGARFFVIKSYSEDDVHRSIKYNIWCSTENGNKRLDVAFREREGKGPLYLFFSVNASGHFCGMAEMMSPVDYDTKTDVWHMSNKWQGKFEVKWIYVKDVPNQQFRNIRLENNENKPVTNSRDTQEIPYEKGKQMLKTLHFFRDKTSIFDDFQYYESKQAEESKKQVSSGSNNTLGNQSDTSNQNDTTYKNNTSSSFRKSNTSPGGNKSSNRSTPSPALGGTTAIQKNDVEEMSKQKSSEANVIHVDNEGEDDRGQNNVNDNE</sequence>
<feature type="compositionally biased region" description="Basic and acidic residues" evidence="4">
    <location>
        <begin position="755"/>
        <end position="765"/>
    </location>
</feature>
<evidence type="ECO:0000313" key="7">
    <source>
        <dbReference type="EMBL" id="CAF4048731.1"/>
    </source>
</evidence>
<evidence type="ECO:0000256" key="4">
    <source>
        <dbReference type="SAM" id="MobiDB-lite"/>
    </source>
</evidence>
<dbReference type="GO" id="GO:1990247">
    <property type="term" value="F:N6-methyladenosine-containing RNA reader activity"/>
    <property type="evidence" value="ECO:0007669"/>
    <property type="project" value="TreeGrafter"/>
</dbReference>
<dbReference type="Pfam" id="PF04146">
    <property type="entry name" value="YTH"/>
    <property type="match status" value="1"/>
</dbReference>
<evidence type="ECO:0000256" key="3">
    <source>
        <dbReference type="ARBA" id="ARBA00022884"/>
    </source>
</evidence>
<dbReference type="Gene3D" id="3.10.590.10">
    <property type="entry name" value="ph1033 like domains"/>
    <property type="match status" value="1"/>
</dbReference>
<dbReference type="Proteomes" id="UP000682733">
    <property type="component" value="Unassembled WGS sequence"/>
</dbReference>
<dbReference type="InterPro" id="IPR045168">
    <property type="entry name" value="YTH_prot"/>
</dbReference>
<dbReference type="Proteomes" id="UP000677228">
    <property type="component" value="Unassembled WGS sequence"/>
</dbReference>
<feature type="region of interest" description="Disordered" evidence="4">
    <location>
        <begin position="258"/>
        <end position="499"/>
    </location>
</feature>
<evidence type="ECO:0000313" key="6">
    <source>
        <dbReference type="EMBL" id="CAF1241233.1"/>
    </source>
</evidence>
<feature type="compositionally biased region" description="Polar residues" evidence="4">
    <location>
        <begin position="693"/>
        <end position="743"/>
    </location>
</feature>
<comment type="caution">
    <text evidence="6">The sequence shown here is derived from an EMBL/GenBank/DDBJ whole genome shotgun (WGS) entry which is preliminary data.</text>
</comment>
<proteinExistence type="predicted"/>
<dbReference type="FunFam" id="3.10.590.10:FF:000001">
    <property type="entry name" value="YTH domain family 1, isoform CRA_a"/>
    <property type="match status" value="1"/>
</dbReference>
<keyword evidence="3" id="KW-0694">RNA-binding</keyword>
<feature type="compositionally biased region" description="Polar residues" evidence="4">
    <location>
        <begin position="339"/>
        <end position="353"/>
    </location>
</feature>
<feature type="compositionally biased region" description="Polar residues" evidence="4">
    <location>
        <begin position="286"/>
        <end position="297"/>
    </location>
</feature>
<feature type="domain" description="YTH" evidence="5">
    <location>
        <begin position="531"/>
        <end position="666"/>
    </location>
</feature>
<feature type="region of interest" description="Disordered" evidence="4">
    <location>
        <begin position="199"/>
        <end position="242"/>
    </location>
</feature>
<dbReference type="PANTHER" id="PTHR12357:SF89">
    <property type="entry name" value="YTH DOMAIN-CONTAINING FAMILY PROTEIN"/>
    <property type="match status" value="1"/>
</dbReference>
<comment type="subcellular location">
    <subcellularLocation>
        <location evidence="1">Cytoplasm</location>
    </subcellularLocation>
</comment>
<dbReference type="InterPro" id="IPR007275">
    <property type="entry name" value="YTH_domain"/>
</dbReference>